<dbReference type="STRING" id="1754192.A0A1Y1WYW1"/>
<reference evidence="2 3" key="1">
    <citation type="submission" date="2016-08" db="EMBL/GenBank/DDBJ databases">
        <title>A Parts List for Fungal Cellulosomes Revealed by Comparative Genomics.</title>
        <authorList>
            <consortium name="DOE Joint Genome Institute"/>
            <person name="Haitjema C.H."/>
            <person name="Gilmore S.P."/>
            <person name="Henske J.K."/>
            <person name="Solomon K.V."/>
            <person name="De Groot R."/>
            <person name="Kuo A."/>
            <person name="Mondo S.J."/>
            <person name="Salamov A.A."/>
            <person name="Labutti K."/>
            <person name="Zhao Z."/>
            <person name="Chiniquy J."/>
            <person name="Barry K."/>
            <person name="Brewer H.M."/>
            <person name="Purvine S.O."/>
            <person name="Wright A.T."/>
            <person name="Boxma B."/>
            <person name="Van Alen T."/>
            <person name="Hackstein J.H."/>
            <person name="Baker S.E."/>
            <person name="Grigoriev I.V."/>
            <person name="O'Malley M.A."/>
        </authorList>
    </citation>
    <scope>NUCLEOTIDE SEQUENCE [LARGE SCALE GENOMIC DNA]</scope>
    <source>
        <strain evidence="2 3">S4</strain>
    </source>
</reference>
<name>A0A1Y1WYW1_9FUNG</name>
<dbReference type="OrthoDB" id="5976022at2759"/>
<comment type="caution">
    <text evidence="2">The sequence shown here is derived from an EMBL/GenBank/DDBJ whole genome shotgun (WGS) entry which is preliminary data.</text>
</comment>
<accession>A0A1Y1WYW1</accession>
<dbReference type="Gene3D" id="3.60.21.10">
    <property type="match status" value="1"/>
</dbReference>
<dbReference type="EMBL" id="MCFG01000205">
    <property type="protein sequence ID" value="ORX78585.1"/>
    <property type="molecule type" value="Genomic_DNA"/>
</dbReference>
<sequence length="350" mass="39779">MDATAQHVKDFCKDLVNDEKSHEIVHWEDTLISKESISTKVRRSVKKVVKCFAKGNNKNNEEEKEVVKNNGYKRLIALGDIHGDHDHLISILRHAKLIDEENNWIGTDAIFVQLGDLIDRGGETRKVYDTILKLREQAKEKGGEVDVILGNHEVLALQGNHLYTSLDDFDSFGGVEALEEEFGPEGRFGKFIRQEMNITMIINDSLFVHGSITPEHIPEGLDNLNQVTREILLDTPTVDELYDLFLNGVSHPIFANKIFDTGSGPICSKKLTNGDEREICSILEETLRLTNTKRMIVGHNVQFYGKIRTKCNNKLIMIDIGISRCIGGGYYGYLEMLLDKNEIWARYFKK</sequence>
<dbReference type="PANTHER" id="PTHR46546:SF4">
    <property type="entry name" value="SHEWANELLA-LIKE PROTEIN PHOSPHATASE 1"/>
    <property type="match status" value="1"/>
</dbReference>
<dbReference type="PANTHER" id="PTHR46546">
    <property type="entry name" value="SHEWANELLA-LIKE PROTEIN PHOSPHATASE 1"/>
    <property type="match status" value="1"/>
</dbReference>
<reference evidence="2 3" key="2">
    <citation type="submission" date="2016-08" db="EMBL/GenBank/DDBJ databases">
        <title>Pervasive Adenine N6-methylation of Active Genes in Fungi.</title>
        <authorList>
            <consortium name="DOE Joint Genome Institute"/>
            <person name="Mondo S.J."/>
            <person name="Dannebaum R.O."/>
            <person name="Kuo R.C."/>
            <person name="Labutti K."/>
            <person name="Haridas S."/>
            <person name="Kuo A."/>
            <person name="Salamov A."/>
            <person name="Ahrendt S.R."/>
            <person name="Lipzen A."/>
            <person name="Sullivan W."/>
            <person name="Andreopoulos W.B."/>
            <person name="Clum A."/>
            <person name="Lindquist E."/>
            <person name="Daum C."/>
            <person name="Ramamoorthy G.K."/>
            <person name="Gryganskyi A."/>
            <person name="Culley D."/>
            <person name="Magnuson J.K."/>
            <person name="James T.Y."/>
            <person name="O'Malley M.A."/>
            <person name="Stajich J.E."/>
            <person name="Spatafora J.W."/>
            <person name="Visel A."/>
            <person name="Grigoriev I.V."/>
        </authorList>
    </citation>
    <scope>NUCLEOTIDE SEQUENCE [LARGE SCALE GENOMIC DNA]</scope>
    <source>
        <strain evidence="2 3">S4</strain>
    </source>
</reference>
<protein>
    <submittedName>
        <fullName evidence="2">Metallo-dependent phosphatase</fullName>
    </submittedName>
</protein>
<dbReference type="InterPro" id="IPR004843">
    <property type="entry name" value="Calcineurin-like_PHP"/>
</dbReference>
<evidence type="ECO:0000313" key="3">
    <source>
        <dbReference type="Proteomes" id="UP000193944"/>
    </source>
</evidence>
<organism evidence="2 3">
    <name type="scientific">Anaeromyces robustus</name>
    <dbReference type="NCBI Taxonomy" id="1754192"/>
    <lineage>
        <taxon>Eukaryota</taxon>
        <taxon>Fungi</taxon>
        <taxon>Fungi incertae sedis</taxon>
        <taxon>Chytridiomycota</taxon>
        <taxon>Chytridiomycota incertae sedis</taxon>
        <taxon>Neocallimastigomycetes</taxon>
        <taxon>Neocallimastigales</taxon>
        <taxon>Neocallimastigaceae</taxon>
        <taxon>Anaeromyces</taxon>
    </lineage>
</organism>
<keyword evidence="3" id="KW-1185">Reference proteome</keyword>
<proteinExistence type="predicted"/>
<dbReference type="GO" id="GO:0016787">
    <property type="term" value="F:hydrolase activity"/>
    <property type="evidence" value="ECO:0007669"/>
    <property type="project" value="InterPro"/>
</dbReference>
<dbReference type="AlphaFoldDB" id="A0A1Y1WYW1"/>
<dbReference type="InterPro" id="IPR029052">
    <property type="entry name" value="Metallo-depent_PP-like"/>
</dbReference>
<dbReference type="Proteomes" id="UP000193944">
    <property type="component" value="Unassembled WGS sequence"/>
</dbReference>
<gene>
    <name evidence="2" type="ORF">BCR32DRAFT_206671</name>
</gene>
<evidence type="ECO:0000259" key="1">
    <source>
        <dbReference type="Pfam" id="PF00149"/>
    </source>
</evidence>
<dbReference type="Pfam" id="PF00149">
    <property type="entry name" value="Metallophos"/>
    <property type="match status" value="1"/>
</dbReference>
<dbReference type="SUPFAM" id="SSF56300">
    <property type="entry name" value="Metallo-dependent phosphatases"/>
    <property type="match status" value="1"/>
</dbReference>
<evidence type="ECO:0000313" key="2">
    <source>
        <dbReference type="EMBL" id="ORX78585.1"/>
    </source>
</evidence>
<feature type="domain" description="Calcineurin-like phosphoesterase" evidence="1">
    <location>
        <begin position="74"/>
        <end position="243"/>
    </location>
</feature>